<dbReference type="InterPro" id="IPR036179">
    <property type="entry name" value="Ig-like_dom_sf"/>
</dbReference>
<dbReference type="SMART" id="SM00406">
    <property type="entry name" value="IGv"/>
    <property type="match status" value="1"/>
</dbReference>
<reference evidence="3" key="1">
    <citation type="submission" date="2023-03" db="EMBL/GenBank/DDBJ databases">
        <title>Electrophorus voltai genome.</title>
        <authorList>
            <person name="Bian C."/>
        </authorList>
    </citation>
    <scope>NUCLEOTIDE SEQUENCE</scope>
    <source>
        <strain evidence="3">CB-2022</strain>
        <tissue evidence="3">Muscle</tissue>
    </source>
</reference>
<feature type="region of interest" description="Disordered" evidence="1">
    <location>
        <begin position="477"/>
        <end position="508"/>
    </location>
</feature>
<dbReference type="AlphaFoldDB" id="A0AAD8YQR5"/>
<dbReference type="InterPro" id="IPR013783">
    <property type="entry name" value="Ig-like_fold"/>
</dbReference>
<dbReference type="Proteomes" id="UP001239994">
    <property type="component" value="Unassembled WGS sequence"/>
</dbReference>
<organism evidence="3 4">
    <name type="scientific">Electrophorus voltai</name>
    <dbReference type="NCBI Taxonomy" id="2609070"/>
    <lineage>
        <taxon>Eukaryota</taxon>
        <taxon>Metazoa</taxon>
        <taxon>Chordata</taxon>
        <taxon>Craniata</taxon>
        <taxon>Vertebrata</taxon>
        <taxon>Euteleostomi</taxon>
        <taxon>Actinopterygii</taxon>
        <taxon>Neopterygii</taxon>
        <taxon>Teleostei</taxon>
        <taxon>Ostariophysi</taxon>
        <taxon>Gymnotiformes</taxon>
        <taxon>Gymnotoidei</taxon>
        <taxon>Gymnotidae</taxon>
        <taxon>Electrophorus</taxon>
    </lineage>
</organism>
<evidence type="ECO:0000313" key="4">
    <source>
        <dbReference type="Proteomes" id="UP001239994"/>
    </source>
</evidence>
<protein>
    <recommendedName>
        <fullName evidence="2">Ig-like domain-containing protein</fullName>
    </recommendedName>
</protein>
<dbReference type="Gene3D" id="3.60.10.10">
    <property type="entry name" value="Endonuclease/exonuclease/phosphatase"/>
    <property type="match status" value="1"/>
</dbReference>
<dbReference type="InterPro" id="IPR007110">
    <property type="entry name" value="Ig-like_dom"/>
</dbReference>
<evidence type="ECO:0000313" key="3">
    <source>
        <dbReference type="EMBL" id="KAK1784226.1"/>
    </source>
</evidence>
<dbReference type="InterPro" id="IPR013106">
    <property type="entry name" value="Ig_V-set"/>
</dbReference>
<dbReference type="PANTHER" id="PTHR47510:SF3">
    <property type="entry name" value="ENDO_EXONUCLEASE_PHOSPHATASE DOMAIN-CONTAINING PROTEIN"/>
    <property type="match status" value="1"/>
</dbReference>
<sequence length="627" mass="69594">MSRSITVGTVGHPISINKIPEYQMIFQTELSSVYFDGNLSVFSTILANLQVEIVDKCTCTQLKLSVTPDSRWPTEILRENKRRGTRKRPLGKRAGIRNRLRARAHRAPLPSILLANVQSLDNKLDDLRARIKFQRDIQDCNLLCFTDSWLNPAVSNHAIQPAEFFSVHCMDRTADSGKSRGGGVCVMVNNSWCNNANVVTLTRSCSPNLELLALKLHPFYLPRKFTSVIINTVYIPPQANTDTALCELHEALTQFQTQHRDAALIVVGDFNSANLKCAVPNLYQHVTFSTRGNRTLDHCYTPYKAQAHPPFGKSDHAAIFLLPKYKQRLKWEAPVQREVARWTDQLVDALQDALDDTDWDMIPRITIKKFPNQKPWVDRTIREALNSRTAAYNAGIISGNMDEYKSAAYGVRRAVSEAKRRYGKKLETQFQQSGSTSLWQELWTITDYRSPPSRLMSAGESLANELNTFFARFEATSSSPNANSTNANSANANGASANSASANSASPNGTISTANGTCAGPNIEQRPLIIQRVTFHVSGDCASDHSPAVKSALPGDTVTISCRTSHRVDDGVDLFWYLQKPGEAAKLLIYYATNLWSGTPACFSGSRSGSDFTLTIREVQTEDAGDY</sequence>
<feature type="domain" description="Ig-like" evidence="2">
    <location>
        <begin position="521"/>
        <end position="627"/>
    </location>
</feature>
<dbReference type="SUPFAM" id="SSF48726">
    <property type="entry name" value="Immunoglobulin"/>
    <property type="match status" value="1"/>
</dbReference>
<gene>
    <name evidence="3" type="ORF">P4O66_003950</name>
</gene>
<dbReference type="SUPFAM" id="SSF56219">
    <property type="entry name" value="DNase I-like"/>
    <property type="match status" value="1"/>
</dbReference>
<keyword evidence="4" id="KW-1185">Reference proteome</keyword>
<dbReference type="Gene3D" id="2.60.40.10">
    <property type="entry name" value="Immunoglobulins"/>
    <property type="match status" value="1"/>
</dbReference>
<evidence type="ECO:0000259" key="2">
    <source>
        <dbReference type="PROSITE" id="PS50835"/>
    </source>
</evidence>
<dbReference type="PROSITE" id="PS50835">
    <property type="entry name" value="IG_LIKE"/>
    <property type="match status" value="1"/>
</dbReference>
<proteinExistence type="predicted"/>
<comment type="caution">
    <text evidence="3">The sequence shown here is derived from an EMBL/GenBank/DDBJ whole genome shotgun (WGS) entry which is preliminary data.</text>
</comment>
<dbReference type="EMBL" id="JAROKS010000404">
    <property type="protein sequence ID" value="KAK1784226.1"/>
    <property type="molecule type" value="Genomic_DNA"/>
</dbReference>
<dbReference type="Pfam" id="PF07686">
    <property type="entry name" value="V-set"/>
    <property type="match status" value="1"/>
</dbReference>
<accession>A0AAD8YQR5</accession>
<name>A0AAD8YQR5_9TELE</name>
<evidence type="ECO:0000256" key="1">
    <source>
        <dbReference type="SAM" id="MobiDB-lite"/>
    </source>
</evidence>
<dbReference type="InterPro" id="IPR036691">
    <property type="entry name" value="Endo/exonu/phosph_ase_sf"/>
</dbReference>
<dbReference type="PANTHER" id="PTHR47510">
    <property type="entry name" value="REVERSE TRANSCRIPTASE DOMAIN-CONTAINING PROTEIN"/>
    <property type="match status" value="1"/>
</dbReference>